<accession>A0ABN9U700</accession>
<proteinExistence type="predicted"/>
<evidence type="ECO:0000313" key="2">
    <source>
        <dbReference type="Proteomes" id="UP001189429"/>
    </source>
</evidence>
<sequence length="103" mass="11495">AQQLVANVEMLFGVGQGPTTRAARYPNARIEALERLVMHDGLAPYLHRVARFRLANVWAVMRYDDHRWLPPQRLAFAGGGLTATLRCTKTSGPGRKMPELPLT</sequence>
<evidence type="ECO:0000313" key="1">
    <source>
        <dbReference type="EMBL" id="CAK0854798.1"/>
    </source>
</evidence>
<dbReference type="Proteomes" id="UP001189429">
    <property type="component" value="Unassembled WGS sequence"/>
</dbReference>
<comment type="caution">
    <text evidence="1">The sequence shown here is derived from an EMBL/GenBank/DDBJ whole genome shotgun (WGS) entry which is preliminary data.</text>
</comment>
<gene>
    <name evidence="1" type="ORF">PCOR1329_LOCUS45752</name>
</gene>
<keyword evidence="2" id="KW-1185">Reference proteome</keyword>
<name>A0ABN9U700_9DINO</name>
<protein>
    <submittedName>
        <fullName evidence="1">Uncharacterized protein</fullName>
    </submittedName>
</protein>
<feature type="non-terminal residue" evidence="1">
    <location>
        <position position="103"/>
    </location>
</feature>
<organism evidence="1 2">
    <name type="scientific">Prorocentrum cordatum</name>
    <dbReference type="NCBI Taxonomy" id="2364126"/>
    <lineage>
        <taxon>Eukaryota</taxon>
        <taxon>Sar</taxon>
        <taxon>Alveolata</taxon>
        <taxon>Dinophyceae</taxon>
        <taxon>Prorocentrales</taxon>
        <taxon>Prorocentraceae</taxon>
        <taxon>Prorocentrum</taxon>
    </lineage>
</organism>
<dbReference type="EMBL" id="CAUYUJ010015502">
    <property type="protein sequence ID" value="CAK0854798.1"/>
    <property type="molecule type" value="Genomic_DNA"/>
</dbReference>
<feature type="non-terminal residue" evidence="1">
    <location>
        <position position="1"/>
    </location>
</feature>
<reference evidence="1" key="1">
    <citation type="submission" date="2023-10" db="EMBL/GenBank/DDBJ databases">
        <authorList>
            <person name="Chen Y."/>
            <person name="Shah S."/>
            <person name="Dougan E. K."/>
            <person name="Thang M."/>
            <person name="Chan C."/>
        </authorList>
    </citation>
    <scope>NUCLEOTIDE SEQUENCE [LARGE SCALE GENOMIC DNA]</scope>
</reference>